<keyword evidence="5 10" id="KW-0813">Transport</keyword>
<dbReference type="Proteomes" id="UP000811844">
    <property type="component" value="Unassembled WGS sequence"/>
</dbReference>
<sequence precursor="true">MTFLKTLLIGSLLVTTGALADDASALRDKLAGIDSLHTTFTQKVTDVNNKVIQSGSGLFALAYPNQFYWHLTEPDESLIVADGTNLWLYNPFAEEVTVMDISQAIEASPMALLVHRDDKTWAQYNVAQTSGNANNQCYQITPKGDQSSVVDVNVCFNQQTLTGFSLVDGQGNLSQFSLAEQREVKADETAIFTFVLPDNVDIDDQRLKQPQ</sequence>
<organism evidence="11 12">
    <name type="scientific">Shewanella intestini</name>
    <dbReference type="NCBI Taxonomy" id="2017544"/>
    <lineage>
        <taxon>Bacteria</taxon>
        <taxon>Pseudomonadati</taxon>
        <taxon>Pseudomonadota</taxon>
        <taxon>Gammaproteobacteria</taxon>
        <taxon>Alteromonadales</taxon>
        <taxon>Shewanellaceae</taxon>
        <taxon>Shewanella</taxon>
    </lineage>
</organism>
<comment type="subunit">
    <text evidence="3 10">Monomer.</text>
</comment>
<dbReference type="CDD" id="cd16325">
    <property type="entry name" value="LolA"/>
    <property type="match status" value="1"/>
</dbReference>
<comment type="subcellular location">
    <subcellularLocation>
        <location evidence="1 10">Periplasm</location>
    </subcellularLocation>
</comment>
<accession>A0ABS5HZY3</accession>
<evidence type="ECO:0000256" key="9">
    <source>
        <dbReference type="ARBA" id="ARBA00023186"/>
    </source>
</evidence>
<keyword evidence="11" id="KW-0449">Lipoprotein</keyword>
<feature type="signal peptide" evidence="10">
    <location>
        <begin position="1"/>
        <end position="20"/>
    </location>
</feature>
<keyword evidence="12" id="KW-1185">Reference proteome</keyword>
<evidence type="ECO:0000256" key="10">
    <source>
        <dbReference type="HAMAP-Rule" id="MF_00240"/>
    </source>
</evidence>
<comment type="function">
    <text evidence="10">Participates in the translocation of lipoproteins from the inner membrane to the outer membrane. Only forms a complex with a lipoprotein if the residue after the N-terminal Cys is not an aspartate (The Asp acts as a targeting signal to indicate that the lipoprotein should stay in the inner membrane).</text>
</comment>
<evidence type="ECO:0000256" key="4">
    <source>
        <dbReference type="ARBA" id="ARBA00014035"/>
    </source>
</evidence>
<feature type="chain" id="PRO_5044929231" description="Outer-membrane lipoprotein carrier protein" evidence="10">
    <location>
        <begin position="21"/>
        <end position="211"/>
    </location>
</feature>
<evidence type="ECO:0000313" key="12">
    <source>
        <dbReference type="Proteomes" id="UP000811844"/>
    </source>
</evidence>
<evidence type="ECO:0000256" key="8">
    <source>
        <dbReference type="ARBA" id="ARBA00022927"/>
    </source>
</evidence>
<dbReference type="SUPFAM" id="SSF89392">
    <property type="entry name" value="Prokaryotic lipoproteins and lipoprotein localization factors"/>
    <property type="match status" value="1"/>
</dbReference>
<evidence type="ECO:0000256" key="7">
    <source>
        <dbReference type="ARBA" id="ARBA00022764"/>
    </source>
</evidence>
<proteinExistence type="inferred from homology"/>
<evidence type="ECO:0000256" key="2">
    <source>
        <dbReference type="ARBA" id="ARBA00007615"/>
    </source>
</evidence>
<dbReference type="NCBIfam" id="TIGR00547">
    <property type="entry name" value="lolA"/>
    <property type="match status" value="1"/>
</dbReference>
<evidence type="ECO:0000256" key="1">
    <source>
        <dbReference type="ARBA" id="ARBA00004418"/>
    </source>
</evidence>
<protein>
    <recommendedName>
        <fullName evidence="4 10">Outer-membrane lipoprotein carrier protein</fullName>
    </recommendedName>
</protein>
<dbReference type="InterPro" id="IPR004564">
    <property type="entry name" value="OM_lipoprot_carrier_LolA-like"/>
</dbReference>
<dbReference type="Gene3D" id="2.50.20.10">
    <property type="entry name" value="Lipoprotein localisation LolA/LolB/LppX"/>
    <property type="match status" value="1"/>
</dbReference>
<gene>
    <name evidence="10 11" type="primary">lolA</name>
    <name evidence="11" type="ORF">G3R48_03915</name>
</gene>
<dbReference type="PANTHER" id="PTHR35869">
    <property type="entry name" value="OUTER-MEMBRANE LIPOPROTEIN CARRIER PROTEIN"/>
    <property type="match status" value="1"/>
</dbReference>
<dbReference type="InterPro" id="IPR029046">
    <property type="entry name" value="LolA/LolB/LppX"/>
</dbReference>
<dbReference type="InterPro" id="IPR018323">
    <property type="entry name" value="OM_lipoprot_carrier_LolA_Pbac"/>
</dbReference>
<dbReference type="HAMAP" id="MF_00240">
    <property type="entry name" value="LolA"/>
    <property type="match status" value="1"/>
</dbReference>
<comment type="caution">
    <text evidence="11">The sequence shown here is derived from an EMBL/GenBank/DDBJ whole genome shotgun (WGS) entry which is preliminary data.</text>
</comment>
<comment type="similarity">
    <text evidence="2 10">Belongs to the LolA family.</text>
</comment>
<dbReference type="Pfam" id="PF03548">
    <property type="entry name" value="LolA"/>
    <property type="match status" value="1"/>
</dbReference>
<reference evidence="11 12" key="1">
    <citation type="submission" date="2020-02" db="EMBL/GenBank/DDBJ databases">
        <title>Shewanella WXL01 sp. nov., a marine bacterium isolated from green algae in Luhuitou Fringing Reef (Northern South China Sea).</title>
        <authorList>
            <person name="Wang X."/>
        </authorList>
    </citation>
    <scope>NUCLEOTIDE SEQUENCE [LARGE SCALE GENOMIC DNA]</scope>
    <source>
        <strain evidence="11 12">MCCC 1A01895</strain>
    </source>
</reference>
<keyword evidence="9 10" id="KW-0143">Chaperone</keyword>
<keyword evidence="6 10" id="KW-0732">Signal</keyword>
<dbReference type="PANTHER" id="PTHR35869:SF1">
    <property type="entry name" value="OUTER-MEMBRANE LIPOPROTEIN CARRIER PROTEIN"/>
    <property type="match status" value="1"/>
</dbReference>
<evidence type="ECO:0000313" key="11">
    <source>
        <dbReference type="EMBL" id="MBR9727143.1"/>
    </source>
</evidence>
<keyword evidence="7 10" id="KW-0574">Periplasm</keyword>
<evidence type="ECO:0000256" key="6">
    <source>
        <dbReference type="ARBA" id="ARBA00022729"/>
    </source>
</evidence>
<keyword evidence="8 10" id="KW-0653">Protein transport</keyword>
<name>A0ABS5HZY3_9GAMM</name>
<dbReference type="EMBL" id="JAAIKR010000002">
    <property type="protein sequence ID" value="MBR9727143.1"/>
    <property type="molecule type" value="Genomic_DNA"/>
</dbReference>
<evidence type="ECO:0000256" key="5">
    <source>
        <dbReference type="ARBA" id="ARBA00022448"/>
    </source>
</evidence>
<evidence type="ECO:0000256" key="3">
    <source>
        <dbReference type="ARBA" id="ARBA00011245"/>
    </source>
</evidence>